<dbReference type="EMBL" id="GGEC01075364">
    <property type="protein sequence ID" value="MBX55848.1"/>
    <property type="molecule type" value="Transcribed_RNA"/>
</dbReference>
<reference evidence="1" key="1">
    <citation type="submission" date="2018-02" db="EMBL/GenBank/DDBJ databases">
        <title>Rhizophora mucronata_Transcriptome.</title>
        <authorList>
            <person name="Meera S.P."/>
            <person name="Sreeshan A."/>
            <person name="Augustine A."/>
        </authorList>
    </citation>
    <scope>NUCLEOTIDE SEQUENCE</scope>
    <source>
        <tissue evidence="1">Leaf</tissue>
    </source>
</reference>
<organism evidence="1">
    <name type="scientific">Rhizophora mucronata</name>
    <name type="common">Asiatic mangrove</name>
    <dbReference type="NCBI Taxonomy" id="61149"/>
    <lineage>
        <taxon>Eukaryota</taxon>
        <taxon>Viridiplantae</taxon>
        <taxon>Streptophyta</taxon>
        <taxon>Embryophyta</taxon>
        <taxon>Tracheophyta</taxon>
        <taxon>Spermatophyta</taxon>
        <taxon>Magnoliopsida</taxon>
        <taxon>eudicotyledons</taxon>
        <taxon>Gunneridae</taxon>
        <taxon>Pentapetalae</taxon>
        <taxon>rosids</taxon>
        <taxon>fabids</taxon>
        <taxon>Malpighiales</taxon>
        <taxon>Rhizophoraceae</taxon>
        <taxon>Rhizophora</taxon>
    </lineage>
</organism>
<sequence>MTQSTTIRLLELTCKKPVSSLFCIRVFGSSLPTFSLHLSLNGGCNWVPIHRSFCIII</sequence>
<proteinExistence type="predicted"/>
<dbReference type="AlphaFoldDB" id="A0A2P2PM90"/>
<name>A0A2P2PM90_RHIMU</name>
<accession>A0A2P2PM90</accession>
<protein>
    <submittedName>
        <fullName evidence="1">Uncharacterized protein</fullName>
    </submittedName>
</protein>
<evidence type="ECO:0000313" key="1">
    <source>
        <dbReference type="EMBL" id="MBX55848.1"/>
    </source>
</evidence>